<evidence type="ECO:0000256" key="2">
    <source>
        <dbReference type="SAM" id="SignalP"/>
    </source>
</evidence>
<evidence type="ECO:0000313" key="3">
    <source>
        <dbReference type="EMBL" id="JAR90959.1"/>
    </source>
</evidence>
<proteinExistence type="predicted"/>
<keyword evidence="2" id="KW-0732">Signal</keyword>
<sequence length="456" mass="47224">MHVRLAPLRKPLLLLRWWLWWWWCCCDRGEDVAAWLTATAGFWYSDTAGDDTAGDDAAALRYGEGEAVPLAVPGGHAVGSTRGGLPTGLRTGAGAGRPLWDTERSRGRVSSWLFVALWASGGATGGVLGDCGWARGGDTGVPRLPGTEPFSARLWLCWAGSGRDARSGTSLPAEAERDTRRPSAASTSAASAPFSLAFLAGVAPSGRSGERLWGRRDLWASWLSGGRPWCLACCSVRSASRCSLRLDFLDCGDRGGDMACATAGGTSFVWMVILLLLLSRVLMVILDRAGGLSAGGSDAFCRCSSCGQGDRTVSAAWALPKAAGVSAAIDASRVPGRRVSAAGTTGRVSAPAAPSGGCMSLGTSVAGGPAAFDSRLATLWATSSSTPAEDSSGTGRPGAVASFRGHCCCCCPAGFPSQCLSSTSAWPPAVSVGAGRFAGWEYTRKARRRGESLFQV</sequence>
<feature type="region of interest" description="Disordered" evidence="1">
    <location>
        <begin position="163"/>
        <end position="187"/>
    </location>
</feature>
<name>A0A147BJJ6_IXORI</name>
<reference evidence="3" key="1">
    <citation type="journal article" date="2018" name="PLoS Negl. Trop. Dis.">
        <title>Sialome diversity of ticks revealed by RNAseq of single tick salivary glands.</title>
        <authorList>
            <person name="Perner J."/>
            <person name="Kropackova S."/>
            <person name="Kopacek P."/>
            <person name="Ribeiro J.M."/>
        </authorList>
    </citation>
    <scope>NUCLEOTIDE SEQUENCE</scope>
    <source>
        <strain evidence="3">Siblings of single egg batch collected in Ceske Budejovice</strain>
        <tissue evidence="3">Salivary glands</tissue>
    </source>
</reference>
<evidence type="ECO:0000256" key="1">
    <source>
        <dbReference type="SAM" id="MobiDB-lite"/>
    </source>
</evidence>
<dbReference type="AlphaFoldDB" id="A0A147BJJ6"/>
<organism evidence="3">
    <name type="scientific">Ixodes ricinus</name>
    <name type="common">Common tick</name>
    <name type="synonym">Acarus ricinus</name>
    <dbReference type="NCBI Taxonomy" id="34613"/>
    <lineage>
        <taxon>Eukaryota</taxon>
        <taxon>Metazoa</taxon>
        <taxon>Ecdysozoa</taxon>
        <taxon>Arthropoda</taxon>
        <taxon>Chelicerata</taxon>
        <taxon>Arachnida</taxon>
        <taxon>Acari</taxon>
        <taxon>Parasitiformes</taxon>
        <taxon>Ixodida</taxon>
        <taxon>Ixodoidea</taxon>
        <taxon>Ixodidae</taxon>
        <taxon>Ixodinae</taxon>
        <taxon>Ixodes</taxon>
    </lineage>
</organism>
<dbReference type="EMBL" id="GEGO01004445">
    <property type="protein sequence ID" value="JAR90959.1"/>
    <property type="molecule type" value="Transcribed_RNA"/>
</dbReference>
<feature type="signal peptide" evidence="2">
    <location>
        <begin position="1"/>
        <end position="26"/>
    </location>
</feature>
<protein>
    <submittedName>
        <fullName evidence="3">Putative secreted protein</fullName>
    </submittedName>
</protein>
<feature type="chain" id="PRO_5007542461" evidence="2">
    <location>
        <begin position="27"/>
        <end position="456"/>
    </location>
</feature>
<accession>A0A147BJJ6</accession>